<dbReference type="Proteomes" id="UP001056384">
    <property type="component" value="Chromosome 4"/>
</dbReference>
<proteinExistence type="predicted"/>
<protein>
    <submittedName>
        <fullName evidence="1">Uncharacterized protein</fullName>
    </submittedName>
</protein>
<organism evidence="1 2">
    <name type="scientific">Septoria linicola</name>
    <dbReference type="NCBI Taxonomy" id="215465"/>
    <lineage>
        <taxon>Eukaryota</taxon>
        <taxon>Fungi</taxon>
        <taxon>Dikarya</taxon>
        <taxon>Ascomycota</taxon>
        <taxon>Pezizomycotina</taxon>
        <taxon>Dothideomycetes</taxon>
        <taxon>Dothideomycetidae</taxon>
        <taxon>Mycosphaerellales</taxon>
        <taxon>Mycosphaerellaceae</taxon>
        <taxon>Septoria</taxon>
    </lineage>
</organism>
<dbReference type="EMBL" id="CP099421">
    <property type="protein sequence ID" value="USW52832.1"/>
    <property type="molecule type" value="Genomic_DNA"/>
</dbReference>
<dbReference type="AlphaFoldDB" id="A0A9Q9EK33"/>
<keyword evidence="2" id="KW-1185">Reference proteome</keyword>
<name>A0A9Q9EK33_9PEZI</name>
<gene>
    <name evidence="1" type="ORF">Slin15195_G061510</name>
</gene>
<evidence type="ECO:0000313" key="1">
    <source>
        <dbReference type="EMBL" id="USW52832.1"/>
    </source>
</evidence>
<accession>A0A9Q9EK33</accession>
<sequence>MAATVSAAVQFLFDTPFLEDVCSKDGLGFLVSPGQGFDGTALDCPLYLRRKLAAVHAAPKIHPSNASTHQSPQAIMLMLGILLLELCLDEACQKTWTGDRPSVTELQNSLHAWHKRVSPKLPQRIERAIRACVKLGFAPTYIAEAPTRELDEIAENMSIVSQHEDA</sequence>
<reference evidence="1" key="1">
    <citation type="submission" date="2022-06" db="EMBL/GenBank/DDBJ databases">
        <title>Complete genome sequences of two strains of the flax pathogen Septoria linicola.</title>
        <authorList>
            <person name="Lapalu N."/>
            <person name="Simon A."/>
            <person name="Demenou B."/>
            <person name="Paumier D."/>
            <person name="Guillot M.-P."/>
            <person name="Gout L."/>
            <person name="Valade R."/>
        </authorList>
    </citation>
    <scope>NUCLEOTIDE SEQUENCE</scope>
    <source>
        <strain evidence="1">SE15195</strain>
    </source>
</reference>
<evidence type="ECO:0000313" key="2">
    <source>
        <dbReference type="Proteomes" id="UP001056384"/>
    </source>
</evidence>